<dbReference type="NCBIfam" id="TIGR02757">
    <property type="entry name" value="TIGR02757 family protein"/>
    <property type="match status" value="1"/>
</dbReference>
<protein>
    <submittedName>
        <fullName evidence="1">TIGR02757 family protein</fullName>
    </submittedName>
</protein>
<name>A0A931EAW1_9FLAO</name>
<organism evidence="1 2">
    <name type="scientific">Planobacterium oryzisoli</name>
    <dbReference type="NCBI Taxonomy" id="2771435"/>
    <lineage>
        <taxon>Bacteria</taxon>
        <taxon>Pseudomonadati</taxon>
        <taxon>Bacteroidota</taxon>
        <taxon>Flavobacteriia</taxon>
        <taxon>Flavobacteriales</taxon>
        <taxon>Weeksellaceae</taxon>
        <taxon>Chryseobacterium group</taxon>
        <taxon>Chryseobacterium</taxon>
    </lineage>
</organism>
<dbReference type="InterPro" id="IPR014127">
    <property type="entry name" value="CHP02757"/>
</dbReference>
<keyword evidence="2" id="KW-1185">Reference proteome</keyword>
<dbReference type="AlphaFoldDB" id="A0A931EAW1"/>
<gene>
    <name evidence="1" type="ORF">IC612_07335</name>
</gene>
<dbReference type="EMBL" id="JADKYY010000008">
    <property type="protein sequence ID" value="MBF5027608.1"/>
    <property type="molecule type" value="Genomic_DNA"/>
</dbReference>
<dbReference type="Pfam" id="PF09674">
    <property type="entry name" value="DUF2400"/>
    <property type="match status" value="1"/>
</dbReference>
<comment type="caution">
    <text evidence="1">The sequence shown here is derived from an EMBL/GenBank/DDBJ whole genome shotgun (WGS) entry which is preliminary data.</text>
</comment>
<reference evidence="1" key="1">
    <citation type="submission" date="2020-11" db="EMBL/GenBank/DDBJ databases">
        <title>Genome seq and assembly of Planobacterium sp.</title>
        <authorList>
            <person name="Chhetri G."/>
        </authorList>
    </citation>
    <scope>NUCLEOTIDE SEQUENCE</scope>
    <source>
        <strain evidence="1">GCR5</strain>
    </source>
</reference>
<proteinExistence type="predicted"/>
<dbReference type="RefSeq" id="WP_194739537.1">
    <property type="nucleotide sequence ID" value="NZ_JADKYY010000008.1"/>
</dbReference>
<sequence>MEREMLKDFLDEKVDLYNHPSYIDSDPIQIPHRFSSREDTEIMAFLMATIAWGNRKSIIASGEKMLDWMGNSPHDFILNHSRKDLQSFEGLPLHRTFSGEDFAHFAGHLKRIFSAYGSLEPLLLPLQQEENYYHALYRFRCAFLLESTHRSCKHVSSTYKNSAAKRLLMFLRWMVRRDSRGVDFGLYTTHPAHKLSLPLDVHVGNIARALGILSRRQNDWKAVEELDLIVRTLDPKDPGKYDYALFGLGVSGDFSP</sequence>
<evidence type="ECO:0000313" key="1">
    <source>
        <dbReference type="EMBL" id="MBF5027608.1"/>
    </source>
</evidence>
<dbReference type="Proteomes" id="UP000694480">
    <property type="component" value="Unassembled WGS sequence"/>
</dbReference>
<evidence type="ECO:0000313" key="2">
    <source>
        <dbReference type="Proteomes" id="UP000694480"/>
    </source>
</evidence>
<accession>A0A931EAW1</accession>